<proteinExistence type="predicted"/>
<organism evidence="1">
    <name type="scientific">Anguilla anguilla</name>
    <name type="common">European freshwater eel</name>
    <name type="synonym">Muraena anguilla</name>
    <dbReference type="NCBI Taxonomy" id="7936"/>
    <lineage>
        <taxon>Eukaryota</taxon>
        <taxon>Metazoa</taxon>
        <taxon>Chordata</taxon>
        <taxon>Craniata</taxon>
        <taxon>Vertebrata</taxon>
        <taxon>Euteleostomi</taxon>
        <taxon>Actinopterygii</taxon>
        <taxon>Neopterygii</taxon>
        <taxon>Teleostei</taxon>
        <taxon>Anguilliformes</taxon>
        <taxon>Anguillidae</taxon>
        <taxon>Anguilla</taxon>
    </lineage>
</organism>
<evidence type="ECO:0000313" key="1">
    <source>
        <dbReference type="EMBL" id="JAH69221.1"/>
    </source>
</evidence>
<sequence length="30" mass="3604">MPVFLVSLLHFQCNRYHLQDLTVILFKNTI</sequence>
<dbReference type="EMBL" id="GBXM01039356">
    <property type="protein sequence ID" value="JAH69221.1"/>
    <property type="molecule type" value="Transcribed_RNA"/>
</dbReference>
<name>A0A0E9UTX6_ANGAN</name>
<dbReference type="AlphaFoldDB" id="A0A0E9UTX6"/>
<reference evidence="1" key="1">
    <citation type="submission" date="2014-11" db="EMBL/GenBank/DDBJ databases">
        <authorList>
            <person name="Amaro Gonzalez C."/>
        </authorList>
    </citation>
    <scope>NUCLEOTIDE SEQUENCE</scope>
</reference>
<protein>
    <submittedName>
        <fullName evidence="1">Uncharacterized protein</fullName>
    </submittedName>
</protein>
<reference evidence="1" key="2">
    <citation type="journal article" date="2015" name="Fish Shellfish Immunol.">
        <title>Early steps in the European eel (Anguilla anguilla)-Vibrio vulnificus interaction in the gills: Role of the RtxA13 toxin.</title>
        <authorList>
            <person name="Callol A."/>
            <person name="Pajuelo D."/>
            <person name="Ebbesson L."/>
            <person name="Teles M."/>
            <person name="MacKenzie S."/>
            <person name="Amaro C."/>
        </authorList>
    </citation>
    <scope>NUCLEOTIDE SEQUENCE</scope>
</reference>
<accession>A0A0E9UTX6</accession>